<dbReference type="GO" id="GO:0031267">
    <property type="term" value="F:small GTPase binding"/>
    <property type="evidence" value="ECO:0007669"/>
    <property type="project" value="TreeGrafter"/>
</dbReference>
<dbReference type="AlphaFoldDB" id="A0A0C2WR46"/>
<dbReference type="PANTHER" id="PTHR47219">
    <property type="entry name" value="RAB GTPASE-ACTIVATING PROTEIN 1-LIKE"/>
    <property type="match status" value="1"/>
</dbReference>
<feature type="compositionally biased region" description="Low complexity" evidence="4">
    <location>
        <begin position="60"/>
        <end position="69"/>
    </location>
</feature>
<feature type="compositionally biased region" description="Low complexity" evidence="4">
    <location>
        <begin position="105"/>
        <end position="116"/>
    </location>
</feature>
<dbReference type="Gene3D" id="1.10.8.270">
    <property type="entry name" value="putative rabgap domain of human tbc1 domain family member 14 like domains"/>
    <property type="match status" value="1"/>
</dbReference>
<organism evidence="6 7">
    <name type="scientific">Serendipita vermifera MAFF 305830</name>
    <dbReference type="NCBI Taxonomy" id="933852"/>
    <lineage>
        <taxon>Eukaryota</taxon>
        <taxon>Fungi</taxon>
        <taxon>Dikarya</taxon>
        <taxon>Basidiomycota</taxon>
        <taxon>Agaricomycotina</taxon>
        <taxon>Agaricomycetes</taxon>
        <taxon>Sebacinales</taxon>
        <taxon>Serendipitaceae</taxon>
        <taxon>Serendipita</taxon>
    </lineage>
</organism>
<gene>
    <name evidence="6" type="ORF">M408DRAFT_334138</name>
</gene>
<dbReference type="Gene3D" id="1.10.10.750">
    <property type="entry name" value="Ypt/Rab-GAP domain of gyp1p, domain 1"/>
    <property type="match status" value="1"/>
</dbReference>
<proteinExistence type="predicted"/>
<feature type="compositionally biased region" description="Polar residues" evidence="4">
    <location>
        <begin position="638"/>
        <end position="647"/>
    </location>
</feature>
<dbReference type="OrthoDB" id="295078at2759"/>
<dbReference type="STRING" id="933852.A0A0C2WR46"/>
<keyword evidence="2 3" id="KW-0175">Coiled coil</keyword>
<dbReference type="Proteomes" id="UP000054097">
    <property type="component" value="Unassembled WGS sequence"/>
</dbReference>
<dbReference type="EMBL" id="KN824480">
    <property type="protein sequence ID" value="KIM20082.1"/>
    <property type="molecule type" value="Genomic_DNA"/>
</dbReference>
<dbReference type="FunFam" id="1.10.8.270:FF:000001">
    <property type="entry name" value="TBC1 domain family member 1"/>
    <property type="match status" value="1"/>
</dbReference>
<dbReference type="InterPro" id="IPR000195">
    <property type="entry name" value="Rab-GAP-TBC_dom"/>
</dbReference>
<evidence type="ECO:0000256" key="2">
    <source>
        <dbReference type="ARBA" id="ARBA00023054"/>
    </source>
</evidence>
<accession>A0A0C2WR46</accession>
<evidence type="ECO:0000256" key="4">
    <source>
        <dbReference type="SAM" id="MobiDB-lite"/>
    </source>
</evidence>
<dbReference type="SUPFAM" id="SSF47923">
    <property type="entry name" value="Ypt/Rab-GAP domain of gyp1p"/>
    <property type="match status" value="2"/>
</dbReference>
<dbReference type="HOGENOM" id="CLU_005350_5_1_1"/>
<feature type="compositionally biased region" description="Polar residues" evidence="4">
    <location>
        <begin position="93"/>
        <end position="102"/>
    </location>
</feature>
<keyword evidence="7" id="KW-1185">Reference proteome</keyword>
<dbReference type="SMART" id="SM00164">
    <property type="entry name" value="TBC"/>
    <property type="match status" value="1"/>
</dbReference>
<feature type="compositionally biased region" description="Basic and acidic residues" evidence="4">
    <location>
        <begin position="72"/>
        <end position="81"/>
    </location>
</feature>
<reference evidence="7" key="2">
    <citation type="submission" date="2015-01" db="EMBL/GenBank/DDBJ databases">
        <title>Evolutionary Origins and Diversification of the Mycorrhizal Mutualists.</title>
        <authorList>
            <consortium name="DOE Joint Genome Institute"/>
            <consortium name="Mycorrhizal Genomics Consortium"/>
            <person name="Kohler A."/>
            <person name="Kuo A."/>
            <person name="Nagy L.G."/>
            <person name="Floudas D."/>
            <person name="Copeland A."/>
            <person name="Barry K.W."/>
            <person name="Cichocki N."/>
            <person name="Veneault-Fourrey C."/>
            <person name="LaButti K."/>
            <person name="Lindquist E.A."/>
            <person name="Lipzen A."/>
            <person name="Lundell T."/>
            <person name="Morin E."/>
            <person name="Murat C."/>
            <person name="Riley R."/>
            <person name="Ohm R."/>
            <person name="Sun H."/>
            <person name="Tunlid A."/>
            <person name="Henrissat B."/>
            <person name="Grigoriev I.V."/>
            <person name="Hibbett D.S."/>
            <person name="Martin F."/>
        </authorList>
    </citation>
    <scope>NUCLEOTIDE SEQUENCE [LARGE SCALE GENOMIC DNA]</scope>
    <source>
        <strain evidence="7">MAFF 305830</strain>
    </source>
</reference>
<feature type="region of interest" description="Disordered" evidence="4">
    <location>
        <begin position="93"/>
        <end position="132"/>
    </location>
</feature>
<dbReference type="FunFam" id="1.10.10.750:FF:000003">
    <property type="entry name" value="GTPase activating protein (Evi5)"/>
    <property type="match status" value="1"/>
</dbReference>
<evidence type="ECO:0000313" key="6">
    <source>
        <dbReference type="EMBL" id="KIM20082.1"/>
    </source>
</evidence>
<dbReference type="Pfam" id="PF23436">
    <property type="entry name" value="RabGap-TBC_2"/>
    <property type="match status" value="1"/>
</dbReference>
<reference evidence="6 7" key="1">
    <citation type="submission" date="2014-04" db="EMBL/GenBank/DDBJ databases">
        <authorList>
            <consortium name="DOE Joint Genome Institute"/>
            <person name="Kuo A."/>
            <person name="Zuccaro A."/>
            <person name="Kohler A."/>
            <person name="Nagy L.G."/>
            <person name="Floudas D."/>
            <person name="Copeland A."/>
            <person name="Barry K.W."/>
            <person name="Cichocki N."/>
            <person name="Veneault-Fourrey C."/>
            <person name="LaButti K."/>
            <person name="Lindquist E.A."/>
            <person name="Lipzen A."/>
            <person name="Lundell T."/>
            <person name="Morin E."/>
            <person name="Murat C."/>
            <person name="Sun H."/>
            <person name="Tunlid A."/>
            <person name="Henrissat B."/>
            <person name="Grigoriev I.V."/>
            <person name="Hibbett D.S."/>
            <person name="Martin F."/>
            <person name="Nordberg H.P."/>
            <person name="Cantor M.N."/>
            <person name="Hua S.X."/>
        </authorList>
    </citation>
    <scope>NUCLEOTIDE SEQUENCE [LARGE SCALE GENOMIC DNA]</scope>
    <source>
        <strain evidence="6 7">MAFF 305830</strain>
    </source>
</reference>
<sequence>MATKPLLKSTSPAAASNKKPDVLHLTTPSPSAAAAEQPDARSPVDALLSPTTTDERPLTSSSASAANAATVEDEKPETQDVVVDDERFSTVPLSATAVSSPQEPLALAASTTSSLADDVDRPATQRSSISSTTNMEVSLLTPRTSMSATLASGHASAEKGKLGLTVGGDQMNEGGGGGDGTMTKKRRPASLVSPVPNSTTSTGNPAAEFILAKLEKDLMSPTAKSMRASLDGKNILQAEFDQARKAKQVDDDAESITADGINWDFWGNVMNDYETFARNEPKKLARAIEAGIPPTLRGMLWQLMSASKDTDLEQIYQNLLKEKSPHEKAITRDLGRTFPHHAFFNDGQGVGQESLFNVLKAYSLFDPECGYCQGLPFIVAPLLLVCPDEEAFCLLVRLMQSYELRLHFLPEMPGLQMRLFQFDRLIEEMLPVLHIHFLRQGVKSSMFCSQWFMTLFAYRFPLDLVFRIFDHVLATGVDAIFAFSVLLLQKNEQALLKLNFDQILEFLKSSLLDCYKTEEELEDGAEETILVDNFIRDAASMRITPFQLDGFASEYVEMKRAQTAHIMEMETLRNENRLLKARIQKLEDEFTAVETEHCDVINQLVRAKIEKEEYEAELVRFKLLYAELMHQHEDSKSSNRMSQMSRLSETKAVP</sequence>
<evidence type="ECO:0000313" key="7">
    <source>
        <dbReference type="Proteomes" id="UP000054097"/>
    </source>
</evidence>
<feature type="compositionally biased region" description="Polar residues" evidence="4">
    <location>
        <begin position="195"/>
        <end position="204"/>
    </location>
</feature>
<dbReference type="Gene3D" id="1.10.472.80">
    <property type="entry name" value="Ypt/Rab-GAP domain of gyp1p, domain 3"/>
    <property type="match status" value="1"/>
</dbReference>
<name>A0A0C2WR46_SERVB</name>
<feature type="coiled-coil region" evidence="3">
    <location>
        <begin position="569"/>
        <end position="631"/>
    </location>
</feature>
<keyword evidence="1" id="KW-0343">GTPase activation</keyword>
<feature type="region of interest" description="Disordered" evidence="4">
    <location>
        <begin position="634"/>
        <end position="654"/>
    </location>
</feature>
<feature type="region of interest" description="Disordered" evidence="4">
    <location>
        <begin position="1"/>
        <end position="81"/>
    </location>
</feature>
<dbReference type="PROSITE" id="PS50086">
    <property type="entry name" value="TBC_RABGAP"/>
    <property type="match status" value="1"/>
</dbReference>
<feature type="region of interest" description="Disordered" evidence="4">
    <location>
        <begin position="163"/>
        <end position="204"/>
    </location>
</feature>
<protein>
    <recommendedName>
        <fullName evidence="5">Rab-GAP TBC domain-containing protein</fullName>
    </recommendedName>
</protein>
<evidence type="ECO:0000259" key="5">
    <source>
        <dbReference type="PROSITE" id="PS50086"/>
    </source>
</evidence>
<dbReference type="GO" id="GO:0005096">
    <property type="term" value="F:GTPase activator activity"/>
    <property type="evidence" value="ECO:0007669"/>
    <property type="project" value="UniProtKB-KW"/>
</dbReference>
<dbReference type="PANTHER" id="PTHR47219:SF9">
    <property type="entry name" value="GTPASE ACTIVATING PROTEIN AND CENTROSOME-ASSOCIATED, ISOFORM B"/>
    <property type="match status" value="1"/>
</dbReference>
<dbReference type="InterPro" id="IPR035969">
    <property type="entry name" value="Rab-GAP_TBC_sf"/>
</dbReference>
<dbReference type="InterPro" id="IPR050302">
    <property type="entry name" value="Rab_GAP_TBC_domain"/>
</dbReference>
<evidence type="ECO:0000256" key="3">
    <source>
        <dbReference type="SAM" id="Coils"/>
    </source>
</evidence>
<evidence type="ECO:0000256" key="1">
    <source>
        <dbReference type="ARBA" id="ARBA00022468"/>
    </source>
</evidence>
<feature type="domain" description="Rab-GAP TBC" evidence="5">
    <location>
        <begin position="291"/>
        <end position="476"/>
    </location>
</feature>